<protein>
    <submittedName>
        <fullName evidence="2">Uncharacterized protein</fullName>
    </submittedName>
</protein>
<proteinExistence type="predicted"/>
<dbReference type="KEGG" id="cmar:IMCC12053_2067"/>
<name>A0A0P0ACX6_9RHOB</name>
<organism evidence="2 3">
    <name type="scientific">Celeribacter marinus</name>
    <dbReference type="NCBI Taxonomy" id="1397108"/>
    <lineage>
        <taxon>Bacteria</taxon>
        <taxon>Pseudomonadati</taxon>
        <taxon>Pseudomonadota</taxon>
        <taxon>Alphaproteobacteria</taxon>
        <taxon>Rhodobacterales</taxon>
        <taxon>Roseobacteraceae</taxon>
        <taxon>Celeribacter</taxon>
    </lineage>
</organism>
<dbReference type="AlphaFoldDB" id="A0A0P0ACX6"/>
<sequence length="42" mass="4980">MIQPHEHNTQFRARPFYPQGSITDGRQHLGVPPHWRAARYPK</sequence>
<evidence type="ECO:0000313" key="3">
    <source>
        <dbReference type="Proteomes" id="UP000064920"/>
    </source>
</evidence>
<dbReference type="EMBL" id="CP012023">
    <property type="protein sequence ID" value="ALI56014.1"/>
    <property type="molecule type" value="Genomic_DNA"/>
</dbReference>
<feature type="region of interest" description="Disordered" evidence="1">
    <location>
        <begin position="1"/>
        <end position="42"/>
    </location>
</feature>
<evidence type="ECO:0000256" key="1">
    <source>
        <dbReference type="SAM" id="MobiDB-lite"/>
    </source>
</evidence>
<dbReference type="Proteomes" id="UP000064920">
    <property type="component" value="Chromosome"/>
</dbReference>
<evidence type="ECO:0000313" key="2">
    <source>
        <dbReference type="EMBL" id="ALI56014.1"/>
    </source>
</evidence>
<gene>
    <name evidence="2" type="ORF">IMCC12053_2067</name>
</gene>
<accession>A0A0P0ACX6</accession>
<reference evidence="3" key="1">
    <citation type="submission" date="2015-05" db="EMBL/GenBank/DDBJ databases">
        <authorList>
            <person name="Oh H.-M."/>
            <person name="Yang J.-A."/>
            <person name="Cho J.-C."/>
            <person name="Kang I."/>
        </authorList>
    </citation>
    <scope>NUCLEOTIDE SEQUENCE [LARGE SCALE GENOMIC DNA]</scope>
    <source>
        <strain evidence="3">IMCC 12053</strain>
    </source>
</reference>
<keyword evidence="3" id="KW-1185">Reference proteome</keyword>